<sequence length="268" mass="29789">MTSVIKNGETMKTINSVKISASSRVGGRSENQDDFLIDTEKISDQSREFCYKGTSELTKQQIYIVCDGMGGEQYGQDASRKAVEYFEGLLREAKRPFTPMDIAGEIRRLNQEIVDYYRCRQARGGTTIALVMLNPDGTIEAFNIGDSPIFLVRNGKITMLSEEQSMAGIKLKKGTISREEYRESRERNLLLGYLGDDSGVSVDHLFYSRNKYQAGDKLLLSSDGLLDKIEPEEILGLLQQDCGADVLTEEAVKKGAGDNVTAVLLEIQ</sequence>
<dbReference type="InterPro" id="IPR036457">
    <property type="entry name" value="PPM-type-like_dom_sf"/>
</dbReference>
<dbReference type="Proteomes" id="UP001600941">
    <property type="component" value="Unassembled WGS sequence"/>
</dbReference>
<dbReference type="EMBL" id="BAABZQ010000001">
    <property type="protein sequence ID" value="GAA6497637.1"/>
    <property type="molecule type" value="Genomic_DNA"/>
</dbReference>
<comment type="caution">
    <text evidence="2">The sequence shown here is derived from an EMBL/GenBank/DDBJ whole genome shotgun (WGS) entry which is preliminary data.</text>
</comment>
<protein>
    <submittedName>
        <fullName evidence="2">Protein-serine/threonine phosphatase PrpC</fullName>
    </submittedName>
</protein>
<name>A0ABQ0BM65_9FIRM</name>
<proteinExistence type="predicted"/>
<dbReference type="SMART" id="SM00331">
    <property type="entry name" value="PP2C_SIG"/>
    <property type="match status" value="1"/>
</dbReference>
<keyword evidence="3" id="KW-1185">Reference proteome</keyword>
<reference evidence="2 3" key="1">
    <citation type="submission" date="2024-04" db="EMBL/GenBank/DDBJ databases">
        <title>Defined microbial consortia suppress multidrug-resistant proinflammatory Enterobacteriaceae via ecological control.</title>
        <authorList>
            <person name="Furuichi M."/>
            <person name="Kawaguchi T."/>
            <person name="Pust M."/>
            <person name="Yasuma K."/>
            <person name="Plichta D."/>
            <person name="Hasegawa N."/>
            <person name="Ohya T."/>
            <person name="Bhattarai S."/>
            <person name="Sasajima S."/>
            <person name="Aoto Y."/>
            <person name="Tuganbaev T."/>
            <person name="Yaginuma M."/>
            <person name="Ueda M."/>
            <person name="Okahashi N."/>
            <person name="Amafuji K."/>
            <person name="Kiridooshi Y."/>
            <person name="Sugita K."/>
            <person name="Strazar M."/>
            <person name="Skelly A."/>
            <person name="Suda W."/>
            <person name="Hattori M."/>
            <person name="Nakamoto N."/>
            <person name="Caballero S."/>
            <person name="Norman J."/>
            <person name="Olle B."/>
            <person name="Tanoue T."/>
            <person name="Arita M."/>
            <person name="Bucci V."/>
            <person name="Atarashi K."/>
            <person name="Xavier R."/>
            <person name="Honda K."/>
        </authorList>
    </citation>
    <scope>NUCLEOTIDE SEQUENCE [LARGE SCALE GENOMIC DNA]</scope>
    <source>
        <strain evidence="3">k34-0107-D12</strain>
    </source>
</reference>
<evidence type="ECO:0000313" key="2">
    <source>
        <dbReference type="EMBL" id="GAA6497637.1"/>
    </source>
</evidence>
<dbReference type="SUPFAM" id="SSF81606">
    <property type="entry name" value="PP2C-like"/>
    <property type="match status" value="1"/>
</dbReference>
<evidence type="ECO:0000259" key="1">
    <source>
        <dbReference type="PROSITE" id="PS51746"/>
    </source>
</evidence>
<feature type="domain" description="PPM-type phosphatase" evidence="1">
    <location>
        <begin position="18"/>
        <end position="267"/>
    </location>
</feature>
<dbReference type="PROSITE" id="PS51746">
    <property type="entry name" value="PPM_2"/>
    <property type="match status" value="1"/>
</dbReference>
<organism evidence="2 3">
    <name type="scientific">Blautia parvula</name>
    <dbReference type="NCBI Taxonomy" id="2877527"/>
    <lineage>
        <taxon>Bacteria</taxon>
        <taxon>Bacillati</taxon>
        <taxon>Bacillota</taxon>
        <taxon>Clostridia</taxon>
        <taxon>Lachnospirales</taxon>
        <taxon>Lachnospiraceae</taxon>
        <taxon>Blautia</taxon>
    </lineage>
</organism>
<accession>A0ABQ0BM65</accession>
<dbReference type="InterPro" id="IPR001932">
    <property type="entry name" value="PPM-type_phosphatase-like_dom"/>
</dbReference>
<dbReference type="SMART" id="SM00332">
    <property type="entry name" value="PP2Cc"/>
    <property type="match status" value="1"/>
</dbReference>
<gene>
    <name evidence="2" type="primary">prpC</name>
    <name evidence="2" type="ORF">K340107D12_04530</name>
</gene>
<evidence type="ECO:0000313" key="3">
    <source>
        <dbReference type="Proteomes" id="UP001600941"/>
    </source>
</evidence>
<dbReference type="Pfam" id="PF13672">
    <property type="entry name" value="PP2C_2"/>
    <property type="match status" value="1"/>
</dbReference>
<dbReference type="Gene3D" id="3.60.40.10">
    <property type="entry name" value="PPM-type phosphatase domain"/>
    <property type="match status" value="1"/>
</dbReference>